<dbReference type="Proteomes" id="UP001341840">
    <property type="component" value="Unassembled WGS sequence"/>
</dbReference>
<evidence type="ECO:0000313" key="3">
    <source>
        <dbReference type="Proteomes" id="UP001341840"/>
    </source>
</evidence>
<feature type="region of interest" description="Disordered" evidence="1">
    <location>
        <begin position="1"/>
        <end position="71"/>
    </location>
</feature>
<evidence type="ECO:0000313" key="2">
    <source>
        <dbReference type="EMBL" id="MED6130541.1"/>
    </source>
</evidence>
<keyword evidence="3" id="KW-1185">Reference proteome</keyword>
<evidence type="ECO:0000256" key="1">
    <source>
        <dbReference type="SAM" id="MobiDB-lite"/>
    </source>
</evidence>
<reference evidence="2 3" key="1">
    <citation type="journal article" date="2023" name="Plants (Basel)">
        <title>Bridging the Gap: Combining Genomics and Transcriptomics Approaches to Understand Stylosanthes scabra, an Orphan Legume from the Brazilian Caatinga.</title>
        <authorList>
            <person name="Ferreira-Neto J.R.C."/>
            <person name="da Silva M.D."/>
            <person name="Binneck E."/>
            <person name="de Melo N.F."/>
            <person name="da Silva R.H."/>
            <person name="de Melo A.L.T.M."/>
            <person name="Pandolfi V."/>
            <person name="Bustamante F.O."/>
            <person name="Brasileiro-Vidal A.C."/>
            <person name="Benko-Iseppon A.M."/>
        </authorList>
    </citation>
    <scope>NUCLEOTIDE SEQUENCE [LARGE SCALE GENOMIC DNA]</scope>
    <source>
        <tissue evidence="2">Leaves</tissue>
    </source>
</reference>
<proteinExistence type="predicted"/>
<name>A0ABU6S299_9FABA</name>
<sequence length="118" mass="13034">MTFPTPHTQKRSSLRYDSKASNRASIGHQTRLHGPPQAPDSVLGRPASPVTRPQPDSRPAHSSTQFSTHDMHRPAFVDRVDFCCHVSDDASPFLQSAFATCSQPADVDDDVHNKWDPS</sequence>
<dbReference type="EMBL" id="JASCZI010060418">
    <property type="protein sequence ID" value="MED6130541.1"/>
    <property type="molecule type" value="Genomic_DNA"/>
</dbReference>
<gene>
    <name evidence="2" type="ORF">PIB30_001627</name>
</gene>
<accession>A0ABU6S299</accession>
<organism evidence="2 3">
    <name type="scientific">Stylosanthes scabra</name>
    <dbReference type="NCBI Taxonomy" id="79078"/>
    <lineage>
        <taxon>Eukaryota</taxon>
        <taxon>Viridiplantae</taxon>
        <taxon>Streptophyta</taxon>
        <taxon>Embryophyta</taxon>
        <taxon>Tracheophyta</taxon>
        <taxon>Spermatophyta</taxon>
        <taxon>Magnoliopsida</taxon>
        <taxon>eudicotyledons</taxon>
        <taxon>Gunneridae</taxon>
        <taxon>Pentapetalae</taxon>
        <taxon>rosids</taxon>
        <taxon>fabids</taxon>
        <taxon>Fabales</taxon>
        <taxon>Fabaceae</taxon>
        <taxon>Papilionoideae</taxon>
        <taxon>50 kb inversion clade</taxon>
        <taxon>dalbergioids sensu lato</taxon>
        <taxon>Dalbergieae</taxon>
        <taxon>Pterocarpus clade</taxon>
        <taxon>Stylosanthes</taxon>
    </lineage>
</organism>
<protein>
    <submittedName>
        <fullName evidence="2">Uncharacterized protein</fullName>
    </submittedName>
</protein>
<comment type="caution">
    <text evidence="2">The sequence shown here is derived from an EMBL/GenBank/DDBJ whole genome shotgun (WGS) entry which is preliminary data.</text>
</comment>